<dbReference type="Gene3D" id="3.40.50.300">
    <property type="entry name" value="P-loop containing nucleotide triphosphate hydrolases"/>
    <property type="match status" value="1"/>
</dbReference>
<gene>
    <name evidence="2" type="primary">GTPBP6</name>
    <name evidence="2" type="ORF">Ciccas_002705</name>
</gene>
<feature type="domain" description="G" evidence="1">
    <location>
        <begin position="154"/>
        <end position="268"/>
    </location>
</feature>
<proteinExistence type="predicted"/>
<dbReference type="AlphaFoldDB" id="A0ABD2QGI6"/>
<evidence type="ECO:0000313" key="2">
    <source>
        <dbReference type="EMBL" id="KAL3318634.1"/>
    </source>
</evidence>
<protein>
    <submittedName>
        <fullName evidence="2">GTP-binding protein 6</fullName>
    </submittedName>
</protein>
<accession>A0ABD2QGI6</accession>
<sequence length="347" mass="39635">MKNRTLGTLNVLTKGVGEDLDDRIQREIANASDPITALFINWPRLTTAQLSSLIRRWKMPVYDRLTLVTTLFRLNCTSPESKLQARIAELTVLKTRLPAVLYQNTAYTGQLSKVYDAIDNEETRMQKQLRELELEQKKNKINLRRRSMEQSPTISVLGYTNAGKTSLIKHVSRKANLVPKDQVFATLNISAHQAFININRGTDSVPGPGLRTRFIDTIGFMSDLPVEFLAAFRATIRECFFSDLIINVVDVSENDWRLKANFVDSMIRKTFNESRQHYSSDDQLPQLLTVGTKIDLKSHQGLEEPGEGMENLHNVILNSVAKRKNWSRTEIVFDQSDNDKLEQVSYF</sequence>
<dbReference type="InterPro" id="IPR027417">
    <property type="entry name" value="P-loop_NTPase"/>
</dbReference>
<dbReference type="EMBL" id="JBJKFK010000221">
    <property type="protein sequence ID" value="KAL3318634.1"/>
    <property type="molecule type" value="Genomic_DNA"/>
</dbReference>
<dbReference type="Gene3D" id="3.40.50.11060">
    <property type="entry name" value="GTPase HflX, N-terminal domain"/>
    <property type="match status" value="1"/>
</dbReference>
<dbReference type="InterPro" id="IPR016496">
    <property type="entry name" value="GTPase_HflX"/>
</dbReference>
<evidence type="ECO:0000313" key="3">
    <source>
        <dbReference type="Proteomes" id="UP001626550"/>
    </source>
</evidence>
<dbReference type="Proteomes" id="UP001626550">
    <property type="component" value="Unassembled WGS sequence"/>
</dbReference>
<dbReference type="PANTHER" id="PTHR10229:SF0">
    <property type="entry name" value="GTP-BINDING PROTEIN 6-RELATED"/>
    <property type="match status" value="1"/>
</dbReference>
<reference evidence="2 3" key="1">
    <citation type="submission" date="2024-11" db="EMBL/GenBank/DDBJ databases">
        <title>Adaptive evolution of stress response genes in parasites aligns with host niche diversity.</title>
        <authorList>
            <person name="Hahn C."/>
            <person name="Resl P."/>
        </authorList>
    </citation>
    <scope>NUCLEOTIDE SEQUENCE [LARGE SCALE GENOMIC DNA]</scope>
    <source>
        <strain evidence="2">EGGRZ-B1_66</strain>
        <tissue evidence="2">Body</tissue>
    </source>
</reference>
<dbReference type="Pfam" id="PF01926">
    <property type="entry name" value="MMR_HSR1"/>
    <property type="match status" value="1"/>
</dbReference>
<dbReference type="PANTHER" id="PTHR10229">
    <property type="entry name" value="GTP-BINDING PROTEIN HFLX"/>
    <property type="match status" value="1"/>
</dbReference>
<organism evidence="2 3">
    <name type="scientific">Cichlidogyrus casuarinus</name>
    <dbReference type="NCBI Taxonomy" id="1844966"/>
    <lineage>
        <taxon>Eukaryota</taxon>
        <taxon>Metazoa</taxon>
        <taxon>Spiralia</taxon>
        <taxon>Lophotrochozoa</taxon>
        <taxon>Platyhelminthes</taxon>
        <taxon>Monogenea</taxon>
        <taxon>Monopisthocotylea</taxon>
        <taxon>Dactylogyridea</taxon>
        <taxon>Ancyrocephalidae</taxon>
        <taxon>Cichlidogyrus</taxon>
    </lineage>
</organism>
<dbReference type="SUPFAM" id="SSF52540">
    <property type="entry name" value="P-loop containing nucleoside triphosphate hydrolases"/>
    <property type="match status" value="1"/>
</dbReference>
<keyword evidence="3" id="KW-1185">Reference proteome</keyword>
<name>A0ABD2QGI6_9PLAT</name>
<dbReference type="InterPro" id="IPR006073">
    <property type="entry name" value="GTP-bd"/>
</dbReference>
<evidence type="ECO:0000259" key="1">
    <source>
        <dbReference type="Pfam" id="PF01926"/>
    </source>
</evidence>
<dbReference type="InterPro" id="IPR042108">
    <property type="entry name" value="GTPase_HflX_N_sf"/>
</dbReference>
<comment type="caution">
    <text evidence="2">The sequence shown here is derived from an EMBL/GenBank/DDBJ whole genome shotgun (WGS) entry which is preliminary data.</text>
</comment>